<sequence length="167" mass="18659">MAKLYTRESGERVAKGEIDGATREGIYEVGYGKPPKAHRFKKGQSGNPAGKRKRKAPVPKPASAELGGLIAEELLKPQKVIIDGKQVEKPRIELLAQRLTMLILKSDSLPQIKSAMDMLQRLGVPVQMLEKIESLDNEDTGPWTPELEAKFLELEREFSEDEEMGDF</sequence>
<evidence type="ECO:0000313" key="3">
    <source>
        <dbReference type="EMBL" id="KLE31995.1"/>
    </source>
</evidence>
<protein>
    <recommendedName>
        <fullName evidence="2">DUF5681 domain-containing protein</fullName>
    </recommendedName>
</protein>
<dbReference type="InterPro" id="IPR043736">
    <property type="entry name" value="DUF5681"/>
</dbReference>
<dbReference type="Proteomes" id="UP000053070">
    <property type="component" value="Unassembled WGS sequence"/>
</dbReference>
<evidence type="ECO:0000259" key="2">
    <source>
        <dbReference type="Pfam" id="PF18932"/>
    </source>
</evidence>
<dbReference type="EMBL" id="LBHC01000002">
    <property type="protein sequence ID" value="KLE31995.1"/>
    <property type="molecule type" value="Genomic_DNA"/>
</dbReference>
<evidence type="ECO:0000313" key="4">
    <source>
        <dbReference type="Proteomes" id="UP000053070"/>
    </source>
</evidence>
<name>A0A0G9MMS4_9SPHN</name>
<dbReference type="RefSeq" id="WP_047007343.1">
    <property type="nucleotide sequence ID" value="NZ_CP018097.1"/>
</dbReference>
<organism evidence="3 4">
    <name type="scientific">Aurantiacibacter gangjinensis</name>
    <dbReference type="NCBI Taxonomy" id="502682"/>
    <lineage>
        <taxon>Bacteria</taxon>
        <taxon>Pseudomonadati</taxon>
        <taxon>Pseudomonadota</taxon>
        <taxon>Alphaproteobacteria</taxon>
        <taxon>Sphingomonadales</taxon>
        <taxon>Erythrobacteraceae</taxon>
        <taxon>Aurantiacibacter</taxon>
    </lineage>
</organism>
<dbReference type="AlphaFoldDB" id="A0A0G9MMS4"/>
<proteinExistence type="predicted"/>
<feature type="domain" description="DUF5681" evidence="2">
    <location>
        <begin position="36"/>
        <end position="120"/>
    </location>
</feature>
<gene>
    <name evidence="3" type="ORF">AAW01_11230</name>
</gene>
<dbReference type="PATRIC" id="fig|502682.8.peg.2291"/>
<keyword evidence="4" id="KW-1185">Reference proteome</keyword>
<accession>A0A0G9MMS4</accession>
<dbReference type="Pfam" id="PF18932">
    <property type="entry name" value="DUF5681"/>
    <property type="match status" value="1"/>
</dbReference>
<dbReference type="OrthoDB" id="2086138at2"/>
<evidence type="ECO:0000256" key="1">
    <source>
        <dbReference type="SAM" id="MobiDB-lite"/>
    </source>
</evidence>
<feature type="region of interest" description="Disordered" evidence="1">
    <location>
        <begin position="31"/>
        <end position="62"/>
    </location>
</feature>
<comment type="caution">
    <text evidence="3">The sequence shown here is derived from an EMBL/GenBank/DDBJ whole genome shotgun (WGS) entry which is preliminary data.</text>
</comment>
<reference evidence="3 4" key="1">
    <citation type="submission" date="2015-04" db="EMBL/GenBank/DDBJ databases">
        <title>The draft genome sequence of Erythrobacr gangjinensis K7-2.</title>
        <authorList>
            <person name="Zhuang L."/>
            <person name="Liu Y."/>
            <person name="Shao Z."/>
        </authorList>
    </citation>
    <scope>NUCLEOTIDE SEQUENCE [LARGE SCALE GENOMIC DNA]</scope>
    <source>
        <strain evidence="3 4">K7-2</strain>
    </source>
</reference>